<evidence type="ECO:0000313" key="2">
    <source>
        <dbReference type="EMBL" id="VDI68352.1"/>
    </source>
</evidence>
<keyword evidence="3" id="KW-1185">Reference proteome</keyword>
<evidence type="ECO:0000313" key="3">
    <source>
        <dbReference type="Proteomes" id="UP000596742"/>
    </source>
</evidence>
<feature type="region of interest" description="Disordered" evidence="1">
    <location>
        <begin position="46"/>
        <end position="99"/>
    </location>
</feature>
<evidence type="ECO:0000256" key="1">
    <source>
        <dbReference type="SAM" id="MobiDB-lite"/>
    </source>
</evidence>
<dbReference type="EMBL" id="UYJE01008894">
    <property type="protein sequence ID" value="VDI68352.1"/>
    <property type="molecule type" value="Genomic_DNA"/>
</dbReference>
<feature type="compositionally biased region" description="Polar residues" evidence="1">
    <location>
        <begin position="87"/>
        <end position="96"/>
    </location>
</feature>
<proteinExistence type="predicted"/>
<protein>
    <submittedName>
        <fullName evidence="2">Uncharacterized protein</fullName>
    </submittedName>
</protein>
<gene>
    <name evidence="2" type="ORF">MGAL_10B075919</name>
</gene>
<comment type="caution">
    <text evidence="2">The sequence shown here is derived from an EMBL/GenBank/DDBJ whole genome shotgun (WGS) entry which is preliminary data.</text>
</comment>
<dbReference type="OrthoDB" id="6121191at2759"/>
<dbReference type="Proteomes" id="UP000596742">
    <property type="component" value="Unassembled WGS sequence"/>
</dbReference>
<dbReference type="AlphaFoldDB" id="A0A8B6GS81"/>
<accession>A0A8B6GS81</accession>
<feature type="compositionally biased region" description="Polar residues" evidence="1">
    <location>
        <begin position="54"/>
        <end position="69"/>
    </location>
</feature>
<reference evidence="2" key="1">
    <citation type="submission" date="2018-11" db="EMBL/GenBank/DDBJ databases">
        <authorList>
            <person name="Alioto T."/>
            <person name="Alioto T."/>
        </authorList>
    </citation>
    <scope>NUCLEOTIDE SEQUENCE</scope>
</reference>
<sequence length="441" mass="48546">MLRRQNDGNISDIPNLTNSIHDLLDNNEPDQQSIVKYIIEYPSSEETKQHSDLNDQTAVSSDILSSPTESSDEETFLLPPMTRPRKTATQPAQSTAFGPDDILSSKIQAIQTLACKSVIPTTTLSMQPSSSESIVSTDVSPTTVSISQMQSLTGKSAPRPTTLLPLVETHPISISNMSNMSNGRPSKEVSWRKTETITKCFSGALLEIVSPADLLPALADTEFRIELDKVHTTMTDSVSAMIHGTVKSFTKINGPPEDVNDNDTVYKYRILVKKLKGLAKIKKGKEVIVETSGNSALYSLNLNVGDEYVLSGCKTATDWFRSLALNIIVYKVKDLKKKPHIRDYSLGTGINTFTRTVIVVARISAHNLLTARFQIRLQPLGIATPTMLSVEKDMDLSRSQSQTAKPLCDEDRVVRQVDITMVSAVTELLTNTIYTEIQEAE</sequence>
<name>A0A8B6GS81_MYTGA</name>
<organism evidence="2 3">
    <name type="scientific">Mytilus galloprovincialis</name>
    <name type="common">Mediterranean mussel</name>
    <dbReference type="NCBI Taxonomy" id="29158"/>
    <lineage>
        <taxon>Eukaryota</taxon>
        <taxon>Metazoa</taxon>
        <taxon>Spiralia</taxon>
        <taxon>Lophotrochozoa</taxon>
        <taxon>Mollusca</taxon>
        <taxon>Bivalvia</taxon>
        <taxon>Autobranchia</taxon>
        <taxon>Pteriomorphia</taxon>
        <taxon>Mytilida</taxon>
        <taxon>Mytiloidea</taxon>
        <taxon>Mytilidae</taxon>
        <taxon>Mytilinae</taxon>
        <taxon>Mytilus</taxon>
    </lineage>
</organism>